<dbReference type="STRING" id="1797994.A2227_04735"/>
<organism evidence="2 3">
    <name type="scientific">Candidatus Falkowbacteria bacterium RIFOXYA2_FULL_47_19</name>
    <dbReference type="NCBI Taxonomy" id="1797994"/>
    <lineage>
        <taxon>Bacteria</taxon>
        <taxon>Candidatus Falkowiibacteriota</taxon>
    </lineage>
</organism>
<protein>
    <recommendedName>
        <fullName evidence="4">DUF1648 domain-containing protein</fullName>
    </recommendedName>
</protein>
<keyword evidence="1" id="KW-1133">Transmembrane helix</keyword>
<dbReference type="EMBL" id="MFGB01000005">
    <property type="protein sequence ID" value="OGF27893.1"/>
    <property type="molecule type" value="Genomic_DNA"/>
</dbReference>
<gene>
    <name evidence="2" type="ORF">A2227_04735</name>
</gene>
<keyword evidence="1" id="KW-0812">Transmembrane</keyword>
<feature type="transmembrane region" description="Helical" evidence="1">
    <location>
        <begin position="81"/>
        <end position="102"/>
    </location>
</feature>
<evidence type="ECO:0008006" key="4">
    <source>
        <dbReference type="Google" id="ProtNLM"/>
    </source>
</evidence>
<feature type="transmembrane region" description="Helical" evidence="1">
    <location>
        <begin position="114"/>
        <end position="136"/>
    </location>
</feature>
<accession>A0A1F5SN70</accession>
<reference evidence="2 3" key="1">
    <citation type="journal article" date="2016" name="Nat. Commun.">
        <title>Thousands of microbial genomes shed light on interconnected biogeochemical processes in an aquifer system.</title>
        <authorList>
            <person name="Anantharaman K."/>
            <person name="Brown C.T."/>
            <person name="Hug L.A."/>
            <person name="Sharon I."/>
            <person name="Castelle C.J."/>
            <person name="Probst A.J."/>
            <person name="Thomas B.C."/>
            <person name="Singh A."/>
            <person name="Wilkins M.J."/>
            <person name="Karaoz U."/>
            <person name="Brodie E.L."/>
            <person name="Williams K.H."/>
            <person name="Hubbard S.S."/>
            <person name="Banfield J.F."/>
        </authorList>
    </citation>
    <scope>NUCLEOTIDE SEQUENCE [LARGE SCALE GENOMIC DNA]</scope>
</reference>
<feature type="transmembrane region" description="Helical" evidence="1">
    <location>
        <begin position="34"/>
        <end position="54"/>
    </location>
</feature>
<name>A0A1F5SN70_9BACT</name>
<evidence type="ECO:0000256" key="1">
    <source>
        <dbReference type="SAM" id="Phobius"/>
    </source>
</evidence>
<proteinExistence type="predicted"/>
<dbReference type="AlphaFoldDB" id="A0A1F5SN70"/>
<sequence>MKYKIFSLFYGQEHLLSGMKDNFLRSFYYRHVKIYSFVLLAVNAIIWVIARFIGSNIDTDQIALHYNVDFGIDYYGDTEKIYIIPVLGLIIIVVNFFLYANLSLRKDRKFISHILLAAAGIANIILLAAIVSIYLVNFR</sequence>
<keyword evidence="1" id="KW-0472">Membrane</keyword>
<evidence type="ECO:0000313" key="3">
    <source>
        <dbReference type="Proteomes" id="UP000178367"/>
    </source>
</evidence>
<dbReference type="Proteomes" id="UP000178367">
    <property type="component" value="Unassembled WGS sequence"/>
</dbReference>
<evidence type="ECO:0000313" key="2">
    <source>
        <dbReference type="EMBL" id="OGF27893.1"/>
    </source>
</evidence>
<comment type="caution">
    <text evidence="2">The sequence shown here is derived from an EMBL/GenBank/DDBJ whole genome shotgun (WGS) entry which is preliminary data.</text>
</comment>